<sequence>MRLVHFNAVPTDQYKKPKNIPFPLWSYELIGRALRQMVNLRALEWLPNSTPLFDAESNMAKQYSNLHALDPVHTSGDLCSLRKDRPYVSIFDTPYLKLVIFRQAFAGEFISCGRWPNLRTLSLLISRDLSTATAAEKSIGDFISFHSSIVSLNWHIGFDSETDLPDRRYGNPLSITSLPPGSFPKLQALDADKDLVRSLLACPCNPPRSLRKIIKFPTDVETWTHLEKNLQGTDKSTLKIVELGPIESLRQLSEFGTLFPNIESINIGWLVNIFPNDWKQSRMLHLVKSIIYFIFRVQTD</sequence>
<evidence type="ECO:0000313" key="2">
    <source>
        <dbReference type="Proteomes" id="UP001050691"/>
    </source>
</evidence>
<keyword evidence="2" id="KW-1185">Reference proteome</keyword>
<dbReference type="AlphaFoldDB" id="A0AAV5ACA2"/>
<organism evidence="1 2">
    <name type="scientific">Clathrus columnatus</name>
    <dbReference type="NCBI Taxonomy" id="1419009"/>
    <lineage>
        <taxon>Eukaryota</taxon>
        <taxon>Fungi</taxon>
        <taxon>Dikarya</taxon>
        <taxon>Basidiomycota</taxon>
        <taxon>Agaricomycotina</taxon>
        <taxon>Agaricomycetes</taxon>
        <taxon>Phallomycetidae</taxon>
        <taxon>Phallales</taxon>
        <taxon>Clathraceae</taxon>
        <taxon>Clathrus</taxon>
    </lineage>
</organism>
<dbReference type="EMBL" id="BPWL01000005">
    <property type="protein sequence ID" value="GJJ10778.1"/>
    <property type="molecule type" value="Genomic_DNA"/>
</dbReference>
<gene>
    <name evidence="1" type="ORF">Clacol_005006</name>
</gene>
<dbReference type="Proteomes" id="UP001050691">
    <property type="component" value="Unassembled WGS sequence"/>
</dbReference>
<name>A0AAV5ACA2_9AGAM</name>
<comment type="caution">
    <text evidence="1">The sequence shown here is derived from an EMBL/GenBank/DDBJ whole genome shotgun (WGS) entry which is preliminary data.</text>
</comment>
<reference evidence="1" key="1">
    <citation type="submission" date="2021-10" db="EMBL/GenBank/DDBJ databases">
        <title>De novo Genome Assembly of Clathrus columnatus (Basidiomycota, Fungi) Using Illumina and Nanopore Sequence Data.</title>
        <authorList>
            <person name="Ogiso-Tanaka E."/>
            <person name="Itagaki H."/>
            <person name="Hosoya T."/>
            <person name="Hosaka K."/>
        </authorList>
    </citation>
    <scope>NUCLEOTIDE SEQUENCE</scope>
    <source>
        <strain evidence="1">MO-923</strain>
    </source>
</reference>
<accession>A0AAV5ACA2</accession>
<protein>
    <submittedName>
        <fullName evidence="1">Uncharacterized protein</fullName>
    </submittedName>
</protein>
<proteinExistence type="predicted"/>
<evidence type="ECO:0000313" key="1">
    <source>
        <dbReference type="EMBL" id="GJJ10778.1"/>
    </source>
</evidence>